<reference evidence="1 2" key="2">
    <citation type="submission" date="2017-02" db="EMBL/GenBank/DDBJ databases">
        <title>A genome survey and senescence transcriptome analysis in Lentinula edodes.</title>
        <authorList>
            <person name="Sakamoto Y."/>
            <person name="Nakade K."/>
            <person name="Sato S."/>
            <person name="Yoshida Y."/>
            <person name="Miyazaki K."/>
            <person name="Natsume S."/>
            <person name="Konno N."/>
        </authorList>
    </citation>
    <scope>NUCLEOTIDE SEQUENCE [LARGE SCALE GENOMIC DNA]</scope>
    <source>
        <strain evidence="1 2">NBRC 111202</strain>
    </source>
</reference>
<gene>
    <name evidence="1" type="ORF">LENED_009732</name>
</gene>
<dbReference type="AlphaFoldDB" id="A0A1Q3EKK6"/>
<organism evidence="1 2">
    <name type="scientific">Lentinula edodes</name>
    <name type="common">Shiitake mushroom</name>
    <name type="synonym">Lentinus edodes</name>
    <dbReference type="NCBI Taxonomy" id="5353"/>
    <lineage>
        <taxon>Eukaryota</taxon>
        <taxon>Fungi</taxon>
        <taxon>Dikarya</taxon>
        <taxon>Basidiomycota</taxon>
        <taxon>Agaricomycotina</taxon>
        <taxon>Agaricomycetes</taxon>
        <taxon>Agaricomycetidae</taxon>
        <taxon>Agaricales</taxon>
        <taxon>Marasmiineae</taxon>
        <taxon>Omphalotaceae</taxon>
        <taxon>Lentinula</taxon>
    </lineage>
</organism>
<dbReference type="InterPro" id="IPR011043">
    <property type="entry name" value="Gal_Oxase/kelch_b-propeller"/>
</dbReference>
<reference evidence="1 2" key="1">
    <citation type="submission" date="2016-08" db="EMBL/GenBank/DDBJ databases">
        <authorList>
            <consortium name="Lentinula edodes genome sequencing consortium"/>
            <person name="Sakamoto Y."/>
            <person name="Nakade K."/>
            <person name="Sato S."/>
            <person name="Yoshida Y."/>
            <person name="Miyazaki K."/>
            <person name="Natsume S."/>
            <person name="Konno N."/>
        </authorList>
    </citation>
    <scope>NUCLEOTIDE SEQUENCE [LARGE SCALE GENOMIC DNA]</scope>
    <source>
        <strain evidence="1 2">NBRC 111202</strain>
    </source>
</reference>
<dbReference type="EMBL" id="BDGU01000490">
    <property type="protein sequence ID" value="GAW07721.1"/>
    <property type="molecule type" value="Genomic_DNA"/>
</dbReference>
<protein>
    <submittedName>
        <fullName evidence="1">Uncharacterized protein</fullName>
    </submittedName>
</protein>
<comment type="caution">
    <text evidence="1">The sequence shown here is derived from an EMBL/GenBank/DDBJ whole genome shotgun (WGS) entry which is preliminary data.</text>
</comment>
<evidence type="ECO:0000313" key="2">
    <source>
        <dbReference type="Proteomes" id="UP000188533"/>
    </source>
</evidence>
<evidence type="ECO:0000313" key="1">
    <source>
        <dbReference type="EMBL" id="GAW07721.1"/>
    </source>
</evidence>
<dbReference type="Gene3D" id="2.120.10.80">
    <property type="entry name" value="Kelch-type beta propeller"/>
    <property type="match status" value="1"/>
</dbReference>
<keyword evidence="2" id="KW-1185">Reference proteome</keyword>
<name>A0A1Q3EKK6_LENED</name>
<dbReference type="Proteomes" id="UP000188533">
    <property type="component" value="Unassembled WGS sequence"/>
</dbReference>
<accession>A0A1Q3EKK6</accession>
<dbReference type="InterPro" id="IPR015915">
    <property type="entry name" value="Kelch-typ_b-propeller"/>
</dbReference>
<sequence length="114" mass="13454">MWYLDLFLWVLERDSKLPTNRPVYGMTSARRTVICKEKAYLFQHLHVFDLTTEKLMHPLIGPLITFRTALLDDKMYVFGEEDYGRSLGSNILMVLNLFTSTWKQLTEMFQQSPT</sequence>
<dbReference type="SUPFAM" id="SSF50965">
    <property type="entry name" value="Galactose oxidase, central domain"/>
    <property type="match status" value="1"/>
</dbReference>
<proteinExistence type="predicted"/>